<dbReference type="Gene3D" id="3.10.450.50">
    <property type="match status" value="1"/>
</dbReference>
<dbReference type="SUPFAM" id="SSF54427">
    <property type="entry name" value="NTF2-like"/>
    <property type="match status" value="1"/>
</dbReference>
<accession>A0A2S6AAL7</accession>
<evidence type="ECO:0000313" key="1">
    <source>
        <dbReference type="EMBL" id="PPJ30557.1"/>
    </source>
</evidence>
<dbReference type="Proteomes" id="UP000238356">
    <property type="component" value="Unassembled WGS sequence"/>
</dbReference>
<dbReference type="InterPro" id="IPR032710">
    <property type="entry name" value="NTF2-like_dom_sf"/>
</dbReference>
<dbReference type="Pfam" id="PF07366">
    <property type="entry name" value="SnoaL"/>
    <property type="match status" value="1"/>
</dbReference>
<dbReference type="AlphaFoldDB" id="A0A2S6AAL7"/>
<dbReference type="EMBL" id="PSZD01000004">
    <property type="protein sequence ID" value="PPJ30557.1"/>
    <property type="molecule type" value="Genomic_DNA"/>
</dbReference>
<sequence>MNAIRQAYDTVQRSWTGQQWDAWAATCAPDYAFDTGTGLRLDLAGTLDWSRAWFRAFPDYAEDIRAVHPAPNSAAAELVGRATSVDDFVVAGATLLPATGRRFEIAYAKVLVFDTDFKVVEDRQYLDTAALLRQLGAS</sequence>
<reference evidence="1 2" key="1">
    <citation type="submission" date="2018-02" db="EMBL/GenBank/DDBJ databases">
        <title>8 Nocardia nova and 1 Nocardia cyriacigeorgica strain used for evolution to TMP-SMX.</title>
        <authorList>
            <person name="Mehta H."/>
            <person name="Weng J."/>
            <person name="Shamoo Y."/>
        </authorList>
    </citation>
    <scope>NUCLEOTIDE SEQUENCE [LARGE SCALE GENOMIC DNA]</scope>
    <source>
        <strain evidence="1 2">BAA2227</strain>
    </source>
</reference>
<evidence type="ECO:0008006" key="3">
    <source>
        <dbReference type="Google" id="ProtNLM"/>
    </source>
</evidence>
<proteinExistence type="predicted"/>
<comment type="caution">
    <text evidence="1">The sequence shown here is derived from an EMBL/GenBank/DDBJ whole genome shotgun (WGS) entry which is preliminary data.</text>
</comment>
<evidence type="ECO:0000313" key="2">
    <source>
        <dbReference type="Proteomes" id="UP000238356"/>
    </source>
</evidence>
<keyword evidence="2" id="KW-1185">Reference proteome</keyword>
<dbReference type="InterPro" id="IPR009959">
    <property type="entry name" value="Cyclase_SnoaL-like"/>
</dbReference>
<dbReference type="RefSeq" id="WP_063011145.1">
    <property type="nucleotide sequence ID" value="NZ_PSZB01000020.1"/>
</dbReference>
<organism evidence="1 2">
    <name type="scientific">Nocardia nova</name>
    <dbReference type="NCBI Taxonomy" id="37330"/>
    <lineage>
        <taxon>Bacteria</taxon>
        <taxon>Bacillati</taxon>
        <taxon>Actinomycetota</taxon>
        <taxon>Actinomycetes</taxon>
        <taxon>Mycobacteriales</taxon>
        <taxon>Nocardiaceae</taxon>
        <taxon>Nocardia</taxon>
    </lineage>
</organism>
<gene>
    <name evidence="1" type="ORF">C5F51_08805</name>
</gene>
<protein>
    <recommendedName>
        <fullName evidence="3">SnoaL-like domain-containing protein</fullName>
    </recommendedName>
</protein>
<name>A0A2S6AAL7_9NOCA</name>
<dbReference type="GO" id="GO:0030638">
    <property type="term" value="P:polyketide metabolic process"/>
    <property type="evidence" value="ECO:0007669"/>
    <property type="project" value="InterPro"/>
</dbReference>